<keyword evidence="3" id="KW-1185">Reference proteome</keyword>
<keyword evidence="1" id="KW-1133">Transmembrane helix</keyword>
<reference evidence="2 3" key="1">
    <citation type="journal article" date="2020" name="ISME J.">
        <title>Comparative genomics reveals insights into cyanobacterial evolution and habitat adaptation.</title>
        <authorList>
            <person name="Chen M.Y."/>
            <person name="Teng W.K."/>
            <person name="Zhao L."/>
            <person name="Hu C.X."/>
            <person name="Zhou Y.K."/>
            <person name="Han B.P."/>
            <person name="Song L.R."/>
            <person name="Shu W.S."/>
        </authorList>
    </citation>
    <scope>NUCLEOTIDE SEQUENCE [LARGE SCALE GENOMIC DNA]</scope>
    <source>
        <strain evidence="2 3">FACHB-288</strain>
    </source>
</reference>
<accession>A0ABR8AC55</accession>
<organism evidence="2 3">
    <name type="scientific">Calothrix parietina FACHB-288</name>
    <dbReference type="NCBI Taxonomy" id="2692896"/>
    <lineage>
        <taxon>Bacteria</taxon>
        <taxon>Bacillati</taxon>
        <taxon>Cyanobacteriota</taxon>
        <taxon>Cyanophyceae</taxon>
        <taxon>Nostocales</taxon>
        <taxon>Calotrichaceae</taxon>
        <taxon>Calothrix</taxon>
    </lineage>
</organism>
<evidence type="ECO:0000313" key="2">
    <source>
        <dbReference type="EMBL" id="MBD2196601.1"/>
    </source>
</evidence>
<protein>
    <submittedName>
        <fullName evidence="2">Uncharacterized protein</fullName>
    </submittedName>
</protein>
<evidence type="ECO:0000256" key="1">
    <source>
        <dbReference type="SAM" id="Phobius"/>
    </source>
</evidence>
<dbReference type="EMBL" id="JACJQH010000019">
    <property type="protein sequence ID" value="MBD2196601.1"/>
    <property type="molecule type" value="Genomic_DNA"/>
</dbReference>
<feature type="transmembrane region" description="Helical" evidence="1">
    <location>
        <begin position="45"/>
        <end position="64"/>
    </location>
</feature>
<dbReference type="Proteomes" id="UP000658514">
    <property type="component" value="Unassembled WGS sequence"/>
</dbReference>
<proteinExistence type="predicted"/>
<comment type="caution">
    <text evidence="2">The sequence shown here is derived from an EMBL/GenBank/DDBJ whole genome shotgun (WGS) entry which is preliminary data.</text>
</comment>
<name>A0ABR8AC55_9CYAN</name>
<keyword evidence="1" id="KW-0472">Membrane</keyword>
<gene>
    <name evidence="2" type="ORF">H6G24_14010</name>
</gene>
<sequence length="81" mass="9128">MSEHGQPKFTPEELEAHQEFIEGQKAISALEEQVEYERNTAKMMIIGYSLTTLIALSGLLYIGYEKLVKPNINSPTITNTK</sequence>
<dbReference type="RefSeq" id="WP_190548561.1">
    <property type="nucleotide sequence ID" value="NZ_CAWPNO010000050.1"/>
</dbReference>
<evidence type="ECO:0000313" key="3">
    <source>
        <dbReference type="Proteomes" id="UP000658514"/>
    </source>
</evidence>
<keyword evidence="1" id="KW-0812">Transmembrane</keyword>